<dbReference type="RefSeq" id="WP_119770449.1">
    <property type="nucleotide sequence ID" value="NZ_QYUO01000002.1"/>
</dbReference>
<gene>
    <name evidence="4" type="ORF">D3871_17855</name>
</gene>
<dbReference type="InterPro" id="IPR011006">
    <property type="entry name" value="CheY-like_superfamily"/>
</dbReference>
<dbReference type="Gene3D" id="3.40.50.2300">
    <property type="match status" value="1"/>
</dbReference>
<dbReference type="PROSITE" id="PS50110">
    <property type="entry name" value="RESPONSE_REGULATORY"/>
    <property type="match status" value="1"/>
</dbReference>
<organism evidence="4 5">
    <name type="scientific">Noviherbaspirillum saxi</name>
    <dbReference type="NCBI Taxonomy" id="2320863"/>
    <lineage>
        <taxon>Bacteria</taxon>
        <taxon>Pseudomonadati</taxon>
        <taxon>Pseudomonadota</taxon>
        <taxon>Betaproteobacteria</taxon>
        <taxon>Burkholderiales</taxon>
        <taxon>Oxalobacteraceae</taxon>
        <taxon>Noviherbaspirillum</taxon>
    </lineage>
</organism>
<protein>
    <submittedName>
        <fullName evidence="4">Response regulator</fullName>
    </submittedName>
</protein>
<dbReference type="Proteomes" id="UP000265955">
    <property type="component" value="Unassembled WGS sequence"/>
</dbReference>
<sequence length="143" mass="15573">MAITDTSPLHALIVEDNCDLARLFGDLLEVLGCTVQIEWNANTGLRAAFENPPNLIFCDLTMPGEKNGFDVAREIRSLAEFDRTWLIAVTGYDAPETHEQALAAGFDRIFAKPVKFAQIQAVLDEVKSGVGRAGRGRAVIAGR</sequence>
<dbReference type="InterPro" id="IPR001789">
    <property type="entry name" value="Sig_transdc_resp-reg_receiver"/>
</dbReference>
<proteinExistence type="predicted"/>
<dbReference type="GO" id="GO:0000160">
    <property type="term" value="P:phosphorelay signal transduction system"/>
    <property type="evidence" value="ECO:0007669"/>
    <property type="project" value="InterPro"/>
</dbReference>
<dbReference type="EMBL" id="QYUO01000002">
    <property type="protein sequence ID" value="RJF95299.1"/>
    <property type="molecule type" value="Genomic_DNA"/>
</dbReference>
<dbReference type="InterPro" id="IPR050595">
    <property type="entry name" value="Bact_response_regulator"/>
</dbReference>
<dbReference type="PANTHER" id="PTHR44591:SF3">
    <property type="entry name" value="RESPONSE REGULATORY DOMAIN-CONTAINING PROTEIN"/>
    <property type="match status" value="1"/>
</dbReference>
<name>A0A3A3FNQ0_9BURK</name>
<evidence type="ECO:0000256" key="2">
    <source>
        <dbReference type="PROSITE-ProRule" id="PRU00169"/>
    </source>
</evidence>
<keyword evidence="5" id="KW-1185">Reference proteome</keyword>
<evidence type="ECO:0000313" key="4">
    <source>
        <dbReference type="EMBL" id="RJF95299.1"/>
    </source>
</evidence>
<dbReference type="SMART" id="SM00448">
    <property type="entry name" value="REC"/>
    <property type="match status" value="1"/>
</dbReference>
<reference evidence="5" key="1">
    <citation type="submission" date="2018-09" db="EMBL/GenBank/DDBJ databases">
        <authorList>
            <person name="Zhu H."/>
        </authorList>
    </citation>
    <scope>NUCLEOTIDE SEQUENCE [LARGE SCALE GENOMIC DNA]</scope>
    <source>
        <strain evidence="5">K1R23-30</strain>
    </source>
</reference>
<dbReference type="SUPFAM" id="SSF52172">
    <property type="entry name" value="CheY-like"/>
    <property type="match status" value="1"/>
</dbReference>
<comment type="caution">
    <text evidence="4">The sequence shown here is derived from an EMBL/GenBank/DDBJ whole genome shotgun (WGS) entry which is preliminary data.</text>
</comment>
<keyword evidence="1 2" id="KW-0597">Phosphoprotein</keyword>
<dbReference type="Pfam" id="PF00072">
    <property type="entry name" value="Response_reg"/>
    <property type="match status" value="1"/>
</dbReference>
<dbReference type="PANTHER" id="PTHR44591">
    <property type="entry name" value="STRESS RESPONSE REGULATOR PROTEIN 1"/>
    <property type="match status" value="1"/>
</dbReference>
<evidence type="ECO:0000256" key="1">
    <source>
        <dbReference type="ARBA" id="ARBA00022553"/>
    </source>
</evidence>
<dbReference type="AlphaFoldDB" id="A0A3A3FNQ0"/>
<feature type="domain" description="Response regulatory" evidence="3">
    <location>
        <begin position="10"/>
        <end position="127"/>
    </location>
</feature>
<evidence type="ECO:0000313" key="5">
    <source>
        <dbReference type="Proteomes" id="UP000265955"/>
    </source>
</evidence>
<evidence type="ECO:0000259" key="3">
    <source>
        <dbReference type="PROSITE" id="PS50110"/>
    </source>
</evidence>
<feature type="modified residue" description="4-aspartylphosphate" evidence="2">
    <location>
        <position position="59"/>
    </location>
</feature>
<accession>A0A3A3FNQ0</accession>
<dbReference type="OrthoDB" id="9179585at2"/>